<dbReference type="Proteomes" id="UP000295083">
    <property type="component" value="Unassembled WGS sequence"/>
</dbReference>
<dbReference type="PANTHER" id="PTHR37475">
    <property type="entry name" value="ZYGOTE-SPECIFIC CLASS V COPY B GENE PROTEIN"/>
    <property type="match status" value="1"/>
</dbReference>
<comment type="caution">
    <text evidence="2">The sequence shown here is derived from an EMBL/GenBank/DDBJ whole genome shotgun (WGS) entry which is preliminary data.</text>
</comment>
<reference evidence="2 3" key="1">
    <citation type="submission" date="2018-11" db="EMBL/GenBank/DDBJ databases">
        <title>Genome sequence and assembly of Colletotrichum spinosum.</title>
        <authorList>
            <person name="Gan P."/>
            <person name="Shirasu K."/>
        </authorList>
    </citation>
    <scope>NUCLEOTIDE SEQUENCE [LARGE SCALE GENOMIC DNA]</scope>
    <source>
        <strain evidence="2 3">CBS 515.97</strain>
    </source>
</reference>
<evidence type="ECO:0000313" key="3">
    <source>
        <dbReference type="Proteomes" id="UP000295083"/>
    </source>
</evidence>
<feature type="signal peptide" evidence="1">
    <location>
        <begin position="1"/>
        <end position="20"/>
    </location>
</feature>
<keyword evidence="3" id="KW-1185">Reference proteome</keyword>
<dbReference type="AlphaFoldDB" id="A0A4R8QMQ2"/>
<evidence type="ECO:0000256" key="1">
    <source>
        <dbReference type="SAM" id="SignalP"/>
    </source>
</evidence>
<accession>A0A4R8QMQ2</accession>
<name>A0A4R8QMQ2_9PEZI</name>
<protein>
    <submittedName>
        <fullName evidence="2">Uncharacterized protein</fullName>
    </submittedName>
</protein>
<evidence type="ECO:0000313" key="2">
    <source>
        <dbReference type="EMBL" id="TDZ35453.1"/>
    </source>
</evidence>
<organism evidence="2 3">
    <name type="scientific">Colletotrichum spinosum</name>
    <dbReference type="NCBI Taxonomy" id="1347390"/>
    <lineage>
        <taxon>Eukaryota</taxon>
        <taxon>Fungi</taxon>
        <taxon>Dikarya</taxon>
        <taxon>Ascomycota</taxon>
        <taxon>Pezizomycotina</taxon>
        <taxon>Sordariomycetes</taxon>
        <taxon>Hypocreomycetidae</taxon>
        <taxon>Glomerellales</taxon>
        <taxon>Glomerellaceae</taxon>
        <taxon>Colletotrichum</taxon>
        <taxon>Colletotrichum orbiculare species complex</taxon>
    </lineage>
</organism>
<sequence length="82" mass="8926">MKYTSNLTLLALALLPAVICGPIEYGICQSGCAAILRACYVPKDARWRQEGGFPAPPSTKKCDDAFWDCQDRCEIVAYAPGL</sequence>
<proteinExistence type="predicted"/>
<dbReference type="EMBL" id="QAPG01000041">
    <property type="protein sequence ID" value="TDZ35453.1"/>
    <property type="molecule type" value="Genomic_DNA"/>
</dbReference>
<feature type="chain" id="PRO_5020673779" evidence="1">
    <location>
        <begin position="21"/>
        <end position="82"/>
    </location>
</feature>
<gene>
    <name evidence="2" type="ORF">C8035_v009310</name>
</gene>
<dbReference type="PANTHER" id="PTHR37475:SF1">
    <property type="entry name" value="ZYGOTE-SPECIFIC PROTEIN"/>
    <property type="match status" value="1"/>
</dbReference>
<keyword evidence="1" id="KW-0732">Signal</keyword>